<accession>A0A8J8KBP7</accession>
<feature type="transmembrane region" description="Helical" evidence="5">
    <location>
        <begin position="6"/>
        <end position="30"/>
    </location>
</feature>
<reference evidence="6" key="1">
    <citation type="submission" date="2020-06" db="EMBL/GenBank/DDBJ databases">
        <title>A novel thermopfilic bacterium from Erzurum, Turkey.</title>
        <authorList>
            <person name="Adiguzel A."/>
            <person name="Ay H."/>
            <person name="Baltaci M.O."/>
        </authorList>
    </citation>
    <scope>NUCLEOTIDE SEQUENCE</scope>
    <source>
        <strain evidence="6">P2</strain>
    </source>
</reference>
<evidence type="ECO:0000313" key="7">
    <source>
        <dbReference type="Proteomes" id="UP000625804"/>
    </source>
</evidence>
<feature type="transmembrane region" description="Helical" evidence="5">
    <location>
        <begin position="69"/>
        <end position="92"/>
    </location>
</feature>
<sequence length="100" mass="11095">MDTNRLISSLCYFSIFFAGFLFPIAIYFIVDSYEVKEHAKKALISHVIPFLSVIGFIFLFLLSGGHPSIIGGFSILLAIGLINIAVVVWNIVKGIKVLIY</sequence>
<evidence type="ECO:0000256" key="1">
    <source>
        <dbReference type="ARBA" id="ARBA00004141"/>
    </source>
</evidence>
<evidence type="ECO:0000313" key="6">
    <source>
        <dbReference type="EMBL" id="NSL51832.1"/>
    </source>
</evidence>
<keyword evidence="2 5" id="KW-0812">Transmembrane</keyword>
<organism evidence="6 7">
    <name type="scientific">Calidifontibacillus erzurumensis</name>
    <dbReference type="NCBI Taxonomy" id="2741433"/>
    <lineage>
        <taxon>Bacteria</taxon>
        <taxon>Bacillati</taxon>
        <taxon>Bacillota</taxon>
        <taxon>Bacilli</taxon>
        <taxon>Bacillales</taxon>
        <taxon>Bacillaceae</taxon>
        <taxon>Calidifontibacillus/Schinkia group</taxon>
        <taxon>Calidifontibacillus</taxon>
    </lineage>
</organism>
<name>A0A8J8KBP7_9BACI</name>
<evidence type="ECO:0000256" key="4">
    <source>
        <dbReference type="ARBA" id="ARBA00023136"/>
    </source>
</evidence>
<keyword evidence="3 5" id="KW-1133">Transmembrane helix</keyword>
<evidence type="ECO:0000256" key="5">
    <source>
        <dbReference type="SAM" id="Phobius"/>
    </source>
</evidence>
<protein>
    <submittedName>
        <fullName evidence="6">DUF4870 domain-containing protein</fullName>
    </submittedName>
</protein>
<keyword evidence="7" id="KW-1185">Reference proteome</keyword>
<keyword evidence="4 5" id="KW-0472">Membrane</keyword>
<feature type="transmembrane region" description="Helical" evidence="5">
    <location>
        <begin position="42"/>
        <end position="63"/>
    </location>
</feature>
<dbReference type="RefSeq" id="WP_173731032.1">
    <property type="nucleotide sequence ID" value="NZ_JABTTE010000009.1"/>
</dbReference>
<comment type="subcellular location">
    <subcellularLocation>
        <location evidence="1">Membrane</location>
        <topology evidence="1">Multi-pass membrane protein</topology>
    </subcellularLocation>
</comment>
<dbReference type="EMBL" id="JABTTE010000009">
    <property type="protein sequence ID" value="NSL51832.1"/>
    <property type="molecule type" value="Genomic_DNA"/>
</dbReference>
<evidence type="ECO:0000256" key="2">
    <source>
        <dbReference type="ARBA" id="ARBA00022692"/>
    </source>
</evidence>
<comment type="caution">
    <text evidence="6">The sequence shown here is derived from an EMBL/GenBank/DDBJ whole genome shotgun (WGS) entry which is preliminary data.</text>
</comment>
<proteinExistence type="predicted"/>
<dbReference type="Proteomes" id="UP000625804">
    <property type="component" value="Unassembled WGS sequence"/>
</dbReference>
<dbReference type="Pfam" id="PF09685">
    <property type="entry name" value="MamF_MmsF"/>
    <property type="match status" value="1"/>
</dbReference>
<dbReference type="InterPro" id="IPR019109">
    <property type="entry name" value="MamF_MmsF"/>
</dbReference>
<dbReference type="AlphaFoldDB" id="A0A8J8KBP7"/>
<evidence type="ECO:0000256" key="3">
    <source>
        <dbReference type="ARBA" id="ARBA00022989"/>
    </source>
</evidence>
<gene>
    <name evidence="6" type="ORF">HR057_08640</name>
</gene>